<name>W4KDK1_HETIT</name>
<feature type="domain" description="TFIIS N-terminal" evidence="5">
    <location>
        <begin position="213"/>
        <end position="291"/>
    </location>
</feature>
<evidence type="ECO:0000313" key="7">
    <source>
        <dbReference type="Proteomes" id="UP000030671"/>
    </source>
</evidence>
<dbReference type="GO" id="GO:0005634">
    <property type="term" value="C:nucleus"/>
    <property type="evidence" value="ECO:0007669"/>
    <property type="project" value="UniProtKB-SubCell"/>
</dbReference>
<dbReference type="PANTHER" id="PTHR46010:SF1">
    <property type="entry name" value="PROTEIN IWS1 HOMOLOG"/>
    <property type="match status" value="1"/>
</dbReference>
<dbReference type="OrthoDB" id="21124at2759"/>
<comment type="subcellular location">
    <subcellularLocation>
        <location evidence="3">Nucleus</location>
    </subcellularLocation>
</comment>
<keyword evidence="3" id="KW-0539">Nucleus</keyword>
<feature type="compositionally biased region" description="Basic residues" evidence="4">
    <location>
        <begin position="135"/>
        <end position="145"/>
    </location>
</feature>
<keyword evidence="7" id="KW-1185">Reference proteome</keyword>
<reference evidence="6 7" key="1">
    <citation type="journal article" date="2012" name="New Phytol.">
        <title>Insight into trade-off between wood decay and parasitism from the genome of a fungal forest pathogen.</title>
        <authorList>
            <person name="Olson A."/>
            <person name="Aerts A."/>
            <person name="Asiegbu F."/>
            <person name="Belbahri L."/>
            <person name="Bouzid O."/>
            <person name="Broberg A."/>
            <person name="Canback B."/>
            <person name="Coutinho P.M."/>
            <person name="Cullen D."/>
            <person name="Dalman K."/>
            <person name="Deflorio G."/>
            <person name="van Diepen L.T."/>
            <person name="Dunand C."/>
            <person name="Duplessis S."/>
            <person name="Durling M."/>
            <person name="Gonthier P."/>
            <person name="Grimwood J."/>
            <person name="Fossdal C.G."/>
            <person name="Hansson D."/>
            <person name="Henrissat B."/>
            <person name="Hietala A."/>
            <person name="Himmelstrand K."/>
            <person name="Hoffmeister D."/>
            <person name="Hogberg N."/>
            <person name="James T.Y."/>
            <person name="Karlsson M."/>
            <person name="Kohler A."/>
            <person name="Kues U."/>
            <person name="Lee Y.H."/>
            <person name="Lin Y.C."/>
            <person name="Lind M."/>
            <person name="Lindquist E."/>
            <person name="Lombard V."/>
            <person name="Lucas S."/>
            <person name="Lunden K."/>
            <person name="Morin E."/>
            <person name="Murat C."/>
            <person name="Park J."/>
            <person name="Raffaello T."/>
            <person name="Rouze P."/>
            <person name="Salamov A."/>
            <person name="Schmutz J."/>
            <person name="Solheim H."/>
            <person name="Stahlberg J."/>
            <person name="Velez H."/>
            <person name="de Vries R.P."/>
            <person name="Wiebenga A."/>
            <person name="Woodward S."/>
            <person name="Yakovlev I."/>
            <person name="Garbelotto M."/>
            <person name="Martin F."/>
            <person name="Grigoriev I.V."/>
            <person name="Stenlid J."/>
        </authorList>
    </citation>
    <scope>NUCLEOTIDE SEQUENCE [LARGE SCALE GENOMIC DNA]</scope>
    <source>
        <strain evidence="6 7">TC 32-1</strain>
    </source>
</reference>
<evidence type="ECO:0000256" key="4">
    <source>
        <dbReference type="SAM" id="MobiDB-lite"/>
    </source>
</evidence>
<evidence type="ECO:0000259" key="5">
    <source>
        <dbReference type="PROSITE" id="PS51319"/>
    </source>
</evidence>
<dbReference type="eggNOG" id="KOG1793">
    <property type="taxonomic scope" value="Eukaryota"/>
</dbReference>
<dbReference type="AlphaFoldDB" id="W4KDK1"/>
<comment type="function">
    <text evidence="1">Transcription factor involved in RNA polymerase II transcription regulation. May function in both SPT15/TBP post-recruitment and recruitment steps of transcription.</text>
</comment>
<dbReference type="InterPro" id="IPR035441">
    <property type="entry name" value="TFIIS/LEDGF_dom_sf"/>
</dbReference>
<feature type="compositionally biased region" description="Acidic residues" evidence="4">
    <location>
        <begin position="23"/>
        <end position="35"/>
    </location>
</feature>
<evidence type="ECO:0000313" key="6">
    <source>
        <dbReference type="EMBL" id="ETW83161.1"/>
    </source>
</evidence>
<dbReference type="InterPro" id="IPR017923">
    <property type="entry name" value="TFIIS_N"/>
</dbReference>
<feature type="compositionally biased region" description="Basic residues" evidence="4">
    <location>
        <begin position="94"/>
        <end position="105"/>
    </location>
</feature>
<organism evidence="6 7">
    <name type="scientific">Heterobasidion irregulare (strain TC 32-1)</name>
    <dbReference type="NCBI Taxonomy" id="747525"/>
    <lineage>
        <taxon>Eukaryota</taxon>
        <taxon>Fungi</taxon>
        <taxon>Dikarya</taxon>
        <taxon>Basidiomycota</taxon>
        <taxon>Agaricomycotina</taxon>
        <taxon>Agaricomycetes</taxon>
        <taxon>Russulales</taxon>
        <taxon>Bondarzewiaceae</taxon>
        <taxon>Heterobasidion</taxon>
        <taxon>Heterobasidion annosum species complex</taxon>
    </lineage>
</organism>
<evidence type="ECO:0000256" key="2">
    <source>
        <dbReference type="ARBA" id="ARBA00037992"/>
    </source>
</evidence>
<feature type="compositionally biased region" description="Polar residues" evidence="4">
    <location>
        <begin position="730"/>
        <end position="740"/>
    </location>
</feature>
<protein>
    <recommendedName>
        <fullName evidence="5">TFIIS N-terminal domain-containing protein</fullName>
    </recommendedName>
</protein>
<feature type="region of interest" description="Disordered" evidence="4">
    <location>
        <begin position="652"/>
        <end position="814"/>
    </location>
</feature>
<feature type="compositionally biased region" description="Polar residues" evidence="4">
    <location>
        <begin position="445"/>
        <end position="481"/>
    </location>
</feature>
<feature type="compositionally biased region" description="Basic and acidic residues" evidence="4">
    <location>
        <begin position="106"/>
        <end position="134"/>
    </location>
</feature>
<proteinExistence type="inferred from homology"/>
<dbReference type="PANTHER" id="PTHR46010">
    <property type="entry name" value="PROTEIN IWS1 HOMOLOG"/>
    <property type="match status" value="1"/>
</dbReference>
<feature type="compositionally biased region" description="Low complexity" evidence="4">
    <location>
        <begin position="847"/>
        <end position="861"/>
    </location>
</feature>
<comment type="similarity">
    <text evidence="2">Belongs to the IWS1 family.</text>
</comment>
<dbReference type="RefSeq" id="XP_009545443.1">
    <property type="nucleotide sequence ID" value="XM_009547148.1"/>
</dbReference>
<dbReference type="PROSITE" id="PS51319">
    <property type="entry name" value="TFIIS_N"/>
    <property type="match status" value="1"/>
</dbReference>
<dbReference type="STRING" id="747525.W4KDK1"/>
<feature type="compositionally biased region" description="Low complexity" evidence="4">
    <location>
        <begin position="761"/>
        <end position="774"/>
    </location>
</feature>
<feature type="compositionally biased region" description="Polar residues" evidence="4">
    <location>
        <begin position="783"/>
        <end position="795"/>
    </location>
</feature>
<evidence type="ECO:0000256" key="3">
    <source>
        <dbReference type="PROSITE-ProRule" id="PRU00649"/>
    </source>
</evidence>
<feature type="region of interest" description="Disordered" evidence="4">
    <location>
        <begin position="844"/>
        <end position="864"/>
    </location>
</feature>
<feature type="compositionally biased region" description="Acidic residues" evidence="4">
    <location>
        <begin position="52"/>
        <end position="65"/>
    </location>
</feature>
<dbReference type="KEGG" id="hir:HETIRDRAFT_458652"/>
<gene>
    <name evidence="6" type="ORF">HETIRDRAFT_458652</name>
</gene>
<feature type="region of interest" description="Disordered" evidence="4">
    <location>
        <begin position="1"/>
        <end position="156"/>
    </location>
</feature>
<sequence>MPDIRPPQQTRFAERDIFGSDSELSDAPDADDEELERPIPVPASTFALAGAVDDDESSGDSGDEYMQDRPAAGAAKNKKRAVRRSGAGNEGVSGRKRVQKKRKRAQRTEEELKEMPQHEADKMRLDMAIDDILKPKKSSRPKKRKKDEDVMDRVADEEVSRLREAMLAAAEDDEKSRSNHQPATMKLKLLPQVMEVLRKSGLSQSIVDNNLLEGVRRWLEPLPDRSLPALNIQKEFLETLQKLEYIDTNVLKESKLGRVVLFYTKCKRVTPEIARVANALVSAWSRPIIKRSASYRDRAIPVLEDAAEDGPAPRQNRLTAILARAREGESDRNRVRKNAVMIPQRELGTYTVAPRNHAVSVQSSVTMDTERRRRNADRIRSLTRKLSQKARADLEPGVNVFASSAPSLPPSLFIPKGYPRMPSTHSVPPLAVIMPHPHLRLPSARLSQSSAPRTPSCGSPVQPSFFLPSNSNRKSSDSWTSSNFDPDELEWEWKPDQSLLLARTLDALPAHLLTPFIGPVPPPNLLDKVARGVVKAKGPLDWPHSVRATRSKLIELSRQRAKEAQEEKRRNTIEEEDFLYDVDGFHPAVGRPLYRQSSMDFMQSARLDVGDTDAFSRAMHRLQRTERAIANPPYHLRPHSPDTHLIYAHTLNPSTPSSTTLHSTRSARSSKSSLRRTASTLSNSSSDKHALPVHDPLAKTVRRTDSYGNLRQPLKRAPSYGVPVKRETHALQQRNSLTEPSSDEEEKVRTKTAKKPRKLSDSSPSSSTPTTSDSDLARKPPKTVSTTPKAASTTGAAAAARRRANPQRNPSMLGPELLLHAQPAHEPAYMRTQIPSFEPQPHAVLAPQSPQTPRSPRTPTRTLRRVRQTAFPPRAARRISFGGLLAPAEGDAPVLESLGAGEARGLGLGSAFELR</sequence>
<dbReference type="GO" id="GO:0016973">
    <property type="term" value="P:poly(A)+ mRNA export from nucleus"/>
    <property type="evidence" value="ECO:0007669"/>
    <property type="project" value="TreeGrafter"/>
</dbReference>
<dbReference type="Proteomes" id="UP000030671">
    <property type="component" value="Unassembled WGS sequence"/>
</dbReference>
<dbReference type="HOGENOM" id="CLU_326233_0_0_1"/>
<dbReference type="InParanoid" id="W4KDK1"/>
<dbReference type="InterPro" id="IPR051037">
    <property type="entry name" value="RNAPII_TF_IWS1"/>
</dbReference>
<dbReference type="EMBL" id="KI925457">
    <property type="protein sequence ID" value="ETW83161.1"/>
    <property type="molecule type" value="Genomic_DNA"/>
</dbReference>
<evidence type="ECO:0000256" key="1">
    <source>
        <dbReference type="ARBA" id="ARBA00037349"/>
    </source>
</evidence>
<dbReference type="GeneID" id="20676935"/>
<dbReference type="Gene3D" id="1.20.930.10">
    <property type="entry name" value="Conserved domain common to transcription factors TFIIS, elongin A, CRSP70"/>
    <property type="match status" value="1"/>
</dbReference>
<accession>W4KDK1</accession>
<feature type="non-terminal residue" evidence="6">
    <location>
        <position position="1"/>
    </location>
</feature>
<feature type="compositionally biased region" description="Basic and acidic residues" evidence="4">
    <location>
        <begin position="146"/>
        <end position="156"/>
    </location>
</feature>
<feature type="region of interest" description="Disordered" evidence="4">
    <location>
        <begin position="444"/>
        <end position="481"/>
    </location>
</feature>
<feature type="compositionally biased region" description="Low complexity" evidence="4">
    <location>
        <begin position="652"/>
        <end position="685"/>
    </location>
</feature>
<dbReference type="Pfam" id="PF08711">
    <property type="entry name" value="Med26"/>
    <property type="match status" value="1"/>
</dbReference>